<reference evidence="1 2" key="2">
    <citation type="journal article" date="2022" name="Mol. Ecol. Resour.">
        <title>The genomes of chicory, endive, great burdock and yacon provide insights into Asteraceae paleo-polyploidization history and plant inulin production.</title>
        <authorList>
            <person name="Fan W."/>
            <person name="Wang S."/>
            <person name="Wang H."/>
            <person name="Wang A."/>
            <person name="Jiang F."/>
            <person name="Liu H."/>
            <person name="Zhao H."/>
            <person name="Xu D."/>
            <person name="Zhang Y."/>
        </authorList>
    </citation>
    <scope>NUCLEOTIDE SEQUENCE [LARGE SCALE GENOMIC DNA]</scope>
    <source>
        <strain evidence="2">cv. Niubang</strain>
    </source>
</reference>
<organism evidence="1 2">
    <name type="scientific">Arctium lappa</name>
    <name type="common">Greater burdock</name>
    <name type="synonym">Lappa major</name>
    <dbReference type="NCBI Taxonomy" id="4217"/>
    <lineage>
        <taxon>Eukaryota</taxon>
        <taxon>Viridiplantae</taxon>
        <taxon>Streptophyta</taxon>
        <taxon>Embryophyta</taxon>
        <taxon>Tracheophyta</taxon>
        <taxon>Spermatophyta</taxon>
        <taxon>Magnoliopsida</taxon>
        <taxon>eudicotyledons</taxon>
        <taxon>Gunneridae</taxon>
        <taxon>Pentapetalae</taxon>
        <taxon>asterids</taxon>
        <taxon>campanulids</taxon>
        <taxon>Asterales</taxon>
        <taxon>Asteraceae</taxon>
        <taxon>Carduoideae</taxon>
        <taxon>Cardueae</taxon>
        <taxon>Arctiinae</taxon>
        <taxon>Arctium</taxon>
    </lineage>
</organism>
<sequence length="127" mass="14081">MGLNLLPHLPSCLLLRSLPYRSVSLLQHHPLIRAWHIVHSTLFNAKGSVINKIKLSVNEGVVESLAHPDNALFNHITGTGVTTSPSPISSSENFLSLSTDIIFSGRWQIKKGRRKPSLVELTGRLYH</sequence>
<dbReference type="EMBL" id="CM042057">
    <property type="protein sequence ID" value="KAI3693387.1"/>
    <property type="molecule type" value="Genomic_DNA"/>
</dbReference>
<evidence type="ECO:0000313" key="1">
    <source>
        <dbReference type="EMBL" id="KAI3693387.1"/>
    </source>
</evidence>
<accession>A0ACB8Z748</accession>
<name>A0ACB8Z748_ARCLA</name>
<dbReference type="Proteomes" id="UP001055879">
    <property type="component" value="Linkage Group LG11"/>
</dbReference>
<protein>
    <submittedName>
        <fullName evidence="1">Uncharacterized protein</fullName>
    </submittedName>
</protein>
<evidence type="ECO:0000313" key="2">
    <source>
        <dbReference type="Proteomes" id="UP001055879"/>
    </source>
</evidence>
<comment type="caution">
    <text evidence="1">The sequence shown here is derived from an EMBL/GenBank/DDBJ whole genome shotgun (WGS) entry which is preliminary data.</text>
</comment>
<proteinExistence type="predicted"/>
<keyword evidence="2" id="KW-1185">Reference proteome</keyword>
<gene>
    <name evidence="1" type="ORF">L6452_33222</name>
</gene>
<reference evidence="2" key="1">
    <citation type="journal article" date="2022" name="Mol. Ecol. Resour.">
        <title>The genomes of chicory, endive, great burdock and yacon provide insights into Asteraceae palaeo-polyploidization history and plant inulin production.</title>
        <authorList>
            <person name="Fan W."/>
            <person name="Wang S."/>
            <person name="Wang H."/>
            <person name="Wang A."/>
            <person name="Jiang F."/>
            <person name="Liu H."/>
            <person name="Zhao H."/>
            <person name="Xu D."/>
            <person name="Zhang Y."/>
        </authorList>
    </citation>
    <scope>NUCLEOTIDE SEQUENCE [LARGE SCALE GENOMIC DNA]</scope>
    <source>
        <strain evidence="2">cv. Niubang</strain>
    </source>
</reference>